<proteinExistence type="inferred from homology"/>
<evidence type="ECO:0000313" key="3">
    <source>
        <dbReference type="EMBL" id="MFC6314646.1"/>
    </source>
</evidence>
<reference evidence="4" key="1">
    <citation type="journal article" date="2019" name="Int. J. Syst. Evol. Microbiol.">
        <title>The Global Catalogue of Microorganisms (GCM) 10K type strain sequencing project: providing services to taxonomists for standard genome sequencing and annotation.</title>
        <authorList>
            <consortium name="The Broad Institute Genomics Platform"/>
            <consortium name="The Broad Institute Genome Sequencing Center for Infectious Disease"/>
            <person name="Wu L."/>
            <person name="Ma J."/>
        </authorList>
    </citation>
    <scope>NUCLEOTIDE SEQUENCE [LARGE SCALE GENOMIC DNA]</scope>
    <source>
        <strain evidence="4">CCM 8897</strain>
    </source>
</reference>
<comment type="similarity">
    <text evidence="1 2">Belongs to the TelA family.</text>
</comment>
<dbReference type="Pfam" id="PF05816">
    <property type="entry name" value="TelA"/>
    <property type="match status" value="1"/>
</dbReference>
<evidence type="ECO:0000256" key="2">
    <source>
        <dbReference type="PIRNR" id="PIRNR026508"/>
    </source>
</evidence>
<protein>
    <submittedName>
        <fullName evidence="3">Toxic anion resistance protein</fullName>
    </submittedName>
</protein>
<sequence length="419" mass="46863">MTDKQTSGQNQDLYNDLLATPFDATATTPAAKAQASTDEETALARLTPEQKNQATALVNQIDTKNQAAVLNYGANAQKQLSAFSQTMLDQVSSQQTGEIGNVLTDLMYRLNEANPSELEAENKNVFRKLFGKVRRSVYELTAKYQKIGAQIDTIGVKLDHQKNDLLVDNKMLDGLYQQNKAYFDALNVYIAAGKVKLNQLEQEEIPALLAKAEASGDQMTVQEANDLKQFADRLEKRTHDLELARQITIQQAPQIRLIQGTNQALAEKIQASINTAIPLWKNQVAIALTLLRQKDAVTAQRQVSQTTNDLLTKNSEMLKISAIETAKENERGVVDIETLQKTQNDLIETLQQTLKIQQDGRKKRQAAEVELGKMEEELKQHLLAYSHGETTSDYRTRKTVDPLADLKIDHQNNDESKTI</sequence>
<accession>A0ABW1UN79</accession>
<evidence type="ECO:0000256" key="1">
    <source>
        <dbReference type="ARBA" id="ARBA00005541"/>
    </source>
</evidence>
<dbReference type="PIRSF" id="PIRSF026508">
    <property type="entry name" value="TelA"/>
    <property type="match status" value="1"/>
</dbReference>
<keyword evidence="4" id="KW-1185">Reference proteome</keyword>
<dbReference type="InterPro" id="IPR008863">
    <property type="entry name" value="Toxic_anion-R_TelA"/>
</dbReference>
<dbReference type="Proteomes" id="UP001596310">
    <property type="component" value="Unassembled WGS sequence"/>
</dbReference>
<organism evidence="3 4">
    <name type="scientific">Lapidilactobacillus achengensis</name>
    <dbReference type="NCBI Taxonomy" id="2486000"/>
    <lineage>
        <taxon>Bacteria</taxon>
        <taxon>Bacillati</taxon>
        <taxon>Bacillota</taxon>
        <taxon>Bacilli</taxon>
        <taxon>Lactobacillales</taxon>
        <taxon>Lactobacillaceae</taxon>
        <taxon>Lapidilactobacillus</taxon>
    </lineage>
</organism>
<name>A0ABW1UN79_9LACO</name>
<dbReference type="EMBL" id="JBHSSM010000013">
    <property type="protein sequence ID" value="MFC6314646.1"/>
    <property type="molecule type" value="Genomic_DNA"/>
</dbReference>
<dbReference type="PANTHER" id="PTHR38432">
    <property type="entry name" value="TELA-LIKE PROTEIN SAOUHSC_01408"/>
    <property type="match status" value="1"/>
</dbReference>
<dbReference type="RefSeq" id="WP_379861186.1">
    <property type="nucleotide sequence ID" value="NZ_JBHSSM010000013.1"/>
</dbReference>
<dbReference type="PANTHER" id="PTHR38432:SF1">
    <property type="entry name" value="TELA-LIKE PROTEIN SAOUHSC_01408"/>
    <property type="match status" value="1"/>
</dbReference>
<evidence type="ECO:0000313" key="4">
    <source>
        <dbReference type="Proteomes" id="UP001596310"/>
    </source>
</evidence>
<gene>
    <name evidence="3" type="ORF">ACFQHW_03585</name>
</gene>
<comment type="caution">
    <text evidence="3">The sequence shown here is derived from an EMBL/GenBank/DDBJ whole genome shotgun (WGS) entry which is preliminary data.</text>
</comment>